<evidence type="ECO:0000256" key="1">
    <source>
        <dbReference type="ARBA" id="ARBA00004651"/>
    </source>
</evidence>
<feature type="transmembrane region" description="Helical" evidence="5">
    <location>
        <begin position="344"/>
        <end position="363"/>
    </location>
</feature>
<dbReference type="Pfam" id="PF07690">
    <property type="entry name" value="MFS_1"/>
    <property type="match status" value="1"/>
</dbReference>
<evidence type="ECO:0000313" key="8">
    <source>
        <dbReference type="Proteomes" id="UP000534286"/>
    </source>
</evidence>
<dbReference type="PANTHER" id="PTHR23514">
    <property type="entry name" value="BYPASS OF STOP CODON PROTEIN 6"/>
    <property type="match status" value="1"/>
</dbReference>
<evidence type="ECO:0000256" key="4">
    <source>
        <dbReference type="ARBA" id="ARBA00023136"/>
    </source>
</evidence>
<accession>A0A7W7S401</accession>
<protein>
    <submittedName>
        <fullName evidence="7">Putative MFS family arabinose efflux permease</fullName>
    </submittedName>
</protein>
<comment type="caution">
    <text evidence="7">The sequence shown here is derived from an EMBL/GenBank/DDBJ whole genome shotgun (WGS) entry which is preliminary data.</text>
</comment>
<dbReference type="GO" id="GO:0022857">
    <property type="term" value="F:transmembrane transporter activity"/>
    <property type="evidence" value="ECO:0007669"/>
    <property type="project" value="InterPro"/>
</dbReference>
<reference evidence="7 8" key="1">
    <citation type="submission" date="2020-08" db="EMBL/GenBank/DDBJ databases">
        <title>Sequencing the genomes of 1000 actinobacteria strains.</title>
        <authorList>
            <person name="Klenk H.-P."/>
        </authorList>
    </citation>
    <scope>NUCLEOTIDE SEQUENCE [LARGE SCALE GENOMIC DNA]</scope>
    <source>
        <strain evidence="7 8">DSM 43023</strain>
    </source>
</reference>
<feature type="transmembrane region" description="Helical" evidence="5">
    <location>
        <begin position="214"/>
        <end position="234"/>
    </location>
</feature>
<dbReference type="CDD" id="cd17393">
    <property type="entry name" value="MFS_MosC_like"/>
    <property type="match status" value="1"/>
</dbReference>
<dbReference type="SUPFAM" id="SSF103473">
    <property type="entry name" value="MFS general substrate transporter"/>
    <property type="match status" value="1"/>
</dbReference>
<proteinExistence type="predicted"/>
<feature type="transmembrane region" description="Helical" evidence="5">
    <location>
        <begin position="168"/>
        <end position="189"/>
    </location>
</feature>
<evidence type="ECO:0000256" key="5">
    <source>
        <dbReference type="SAM" id="Phobius"/>
    </source>
</evidence>
<evidence type="ECO:0000256" key="3">
    <source>
        <dbReference type="ARBA" id="ARBA00022989"/>
    </source>
</evidence>
<feature type="transmembrane region" description="Helical" evidence="5">
    <location>
        <begin position="143"/>
        <end position="162"/>
    </location>
</feature>
<evidence type="ECO:0000313" key="7">
    <source>
        <dbReference type="EMBL" id="MBB4943495.1"/>
    </source>
</evidence>
<dbReference type="PROSITE" id="PS50850">
    <property type="entry name" value="MFS"/>
    <property type="match status" value="1"/>
</dbReference>
<sequence length="393" mass="39645">MHVTTLDRGALVRGRIAVCLLFLLAGMAIGTWTARVPSIKQGLELSDGRLSLGLLGIAAGAITGMQVVGRLIDRYGSVKVMLPMAFAQSVVLVIPAFMPDLVTLAIALFAFGVVHGVLDVAMNANAVEVEQATGRPLMSSFHAVFSIGGFLGAALGGLLAHAGLTPALTFAIVAAIIAALALWASRWALTLTAEPSTETVTDGAPGTGGFDRGLLLLGVLGICCMIGEGAAADWSSVYLRDNLGSSAGFAAAAYAAFSIMMTAGRLAGDRLTTLLGPVTLVRGCGLLAAAGLGAALLIDHPVAGVIGFGCFGAGLSCIVPQVFSAAGRRDPARAGQALARVASLSYVGFLAGPVLIGSVAALVGLPRALAIPALLAAFVAVAAFALRPARFTK</sequence>
<keyword evidence="2 5" id="KW-0812">Transmembrane</keyword>
<dbReference type="InterPro" id="IPR011701">
    <property type="entry name" value="MFS"/>
</dbReference>
<keyword evidence="3 5" id="KW-1133">Transmembrane helix</keyword>
<dbReference type="PANTHER" id="PTHR23514:SF13">
    <property type="entry name" value="INNER MEMBRANE PROTEIN YBJJ"/>
    <property type="match status" value="1"/>
</dbReference>
<dbReference type="Proteomes" id="UP000534286">
    <property type="component" value="Unassembled WGS sequence"/>
</dbReference>
<comment type="subcellular location">
    <subcellularLocation>
        <location evidence="1">Cell membrane</location>
        <topology evidence="1">Multi-pass membrane protein</topology>
    </subcellularLocation>
</comment>
<feature type="transmembrane region" description="Helical" evidence="5">
    <location>
        <begin position="304"/>
        <end position="323"/>
    </location>
</feature>
<feature type="transmembrane region" description="Helical" evidence="5">
    <location>
        <begin position="50"/>
        <end position="68"/>
    </location>
</feature>
<evidence type="ECO:0000259" key="6">
    <source>
        <dbReference type="PROSITE" id="PS50850"/>
    </source>
</evidence>
<evidence type="ECO:0000256" key="2">
    <source>
        <dbReference type="ARBA" id="ARBA00022692"/>
    </source>
</evidence>
<dbReference type="Gene3D" id="1.20.1250.20">
    <property type="entry name" value="MFS general substrate transporter like domains"/>
    <property type="match status" value="2"/>
</dbReference>
<organism evidence="7 8">
    <name type="scientific">Streptosporangium album</name>
    <dbReference type="NCBI Taxonomy" id="47479"/>
    <lineage>
        <taxon>Bacteria</taxon>
        <taxon>Bacillati</taxon>
        <taxon>Actinomycetota</taxon>
        <taxon>Actinomycetes</taxon>
        <taxon>Streptosporangiales</taxon>
        <taxon>Streptosporangiaceae</taxon>
        <taxon>Streptosporangium</taxon>
    </lineage>
</organism>
<feature type="domain" description="Major facilitator superfamily (MFS) profile" evidence="6">
    <location>
        <begin position="14"/>
        <end position="391"/>
    </location>
</feature>
<feature type="transmembrane region" description="Helical" evidence="5">
    <location>
        <begin position="12"/>
        <end position="30"/>
    </location>
</feature>
<dbReference type="GO" id="GO:0005886">
    <property type="term" value="C:plasma membrane"/>
    <property type="evidence" value="ECO:0007669"/>
    <property type="project" value="UniProtKB-SubCell"/>
</dbReference>
<feature type="transmembrane region" description="Helical" evidence="5">
    <location>
        <begin position="279"/>
        <end position="298"/>
    </location>
</feature>
<dbReference type="InterPro" id="IPR036259">
    <property type="entry name" value="MFS_trans_sf"/>
</dbReference>
<feature type="transmembrane region" description="Helical" evidence="5">
    <location>
        <begin position="80"/>
        <end position="98"/>
    </location>
</feature>
<dbReference type="AlphaFoldDB" id="A0A7W7S401"/>
<dbReference type="EMBL" id="JACHJU010000005">
    <property type="protein sequence ID" value="MBB4943495.1"/>
    <property type="molecule type" value="Genomic_DNA"/>
</dbReference>
<dbReference type="InterPro" id="IPR051788">
    <property type="entry name" value="MFS_Transporter"/>
</dbReference>
<feature type="transmembrane region" description="Helical" evidence="5">
    <location>
        <begin position="369"/>
        <end position="386"/>
    </location>
</feature>
<keyword evidence="8" id="KW-1185">Reference proteome</keyword>
<dbReference type="InterPro" id="IPR020846">
    <property type="entry name" value="MFS_dom"/>
</dbReference>
<keyword evidence="4 5" id="KW-0472">Membrane</keyword>
<feature type="transmembrane region" description="Helical" evidence="5">
    <location>
        <begin position="104"/>
        <end position="122"/>
    </location>
</feature>
<name>A0A7W7S401_9ACTN</name>
<gene>
    <name evidence="7" type="ORF">FHR32_007895</name>
</gene>
<dbReference type="RefSeq" id="WP_184759303.1">
    <property type="nucleotide sequence ID" value="NZ_BAABEK010000025.1"/>
</dbReference>
<feature type="transmembrane region" description="Helical" evidence="5">
    <location>
        <begin position="246"/>
        <end position="267"/>
    </location>
</feature>